<dbReference type="InterPro" id="IPR014782">
    <property type="entry name" value="Peptidase_M1_dom"/>
</dbReference>
<dbReference type="GO" id="GO:0008270">
    <property type="term" value="F:zinc ion binding"/>
    <property type="evidence" value="ECO:0007669"/>
    <property type="project" value="InterPro"/>
</dbReference>
<proteinExistence type="predicted"/>
<keyword evidence="2" id="KW-0732">Signal</keyword>
<protein>
    <recommendedName>
        <fullName evidence="3">Peptidase M1 membrane alanine aminopeptidase domain-containing protein</fullName>
    </recommendedName>
</protein>
<dbReference type="Proteomes" id="UP000541969">
    <property type="component" value="Unassembled WGS sequence"/>
</dbReference>
<dbReference type="PANTHER" id="PTHR11533">
    <property type="entry name" value="PROTEASE M1 ZINC METALLOPROTEASE"/>
    <property type="match status" value="1"/>
</dbReference>
<dbReference type="GO" id="GO:0016020">
    <property type="term" value="C:membrane"/>
    <property type="evidence" value="ECO:0007669"/>
    <property type="project" value="TreeGrafter"/>
</dbReference>
<dbReference type="SUPFAM" id="SSF55486">
    <property type="entry name" value="Metalloproteases ('zincins'), catalytic domain"/>
    <property type="match status" value="1"/>
</dbReference>
<feature type="signal peptide" evidence="2">
    <location>
        <begin position="1"/>
        <end position="23"/>
    </location>
</feature>
<dbReference type="PROSITE" id="PS51257">
    <property type="entry name" value="PROKAR_LIPOPROTEIN"/>
    <property type="match status" value="1"/>
</dbReference>
<feature type="domain" description="Peptidase M1 membrane alanine aminopeptidase" evidence="3">
    <location>
        <begin position="333"/>
        <end position="371"/>
    </location>
</feature>
<feature type="region of interest" description="Disordered" evidence="1">
    <location>
        <begin position="28"/>
        <end position="55"/>
    </location>
</feature>
<keyword evidence="5" id="KW-1185">Reference proteome</keyword>
<evidence type="ECO:0000313" key="5">
    <source>
        <dbReference type="Proteomes" id="UP000541969"/>
    </source>
</evidence>
<dbReference type="EMBL" id="JACBZT010000001">
    <property type="protein sequence ID" value="NYJ04837.1"/>
    <property type="molecule type" value="Genomic_DNA"/>
</dbReference>
<organism evidence="4 5">
    <name type="scientific">Petropleomorpha daqingensis</name>
    <dbReference type="NCBI Taxonomy" id="2026353"/>
    <lineage>
        <taxon>Bacteria</taxon>
        <taxon>Bacillati</taxon>
        <taxon>Actinomycetota</taxon>
        <taxon>Actinomycetes</taxon>
        <taxon>Geodermatophilales</taxon>
        <taxon>Geodermatophilaceae</taxon>
        <taxon>Petropleomorpha</taxon>
    </lineage>
</organism>
<dbReference type="InterPro" id="IPR027268">
    <property type="entry name" value="Peptidase_M4/M1_CTD_sf"/>
</dbReference>
<accession>A0A853CBX7</accession>
<dbReference type="GO" id="GO:0042277">
    <property type="term" value="F:peptide binding"/>
    <property type="evidence" value="ECO:0007669"/>
    <property type="project" value="TreeGrafter"/>
</dbReference>
<dbReference type="GO" id="GO:0005737">
    <property type="term" value="C:cytoplasm"/>
    <property type="evidence" value="ECO:0007669"/>
    <property type="project" value="TreeGrafter"/>
</dbReference>
<feature type="compositionally biased region" description="Low complexity" evidence="1">
    <location>
        <begin position="29"/>
        <end position="41"/>
    </location>
</feature>
<sequence length="473" mass="49908">MSRVRAAAAAAALLALTGCTSFTSVLDGSSPAAASSSAPAPQGFVCPAQRAEPDPHRPVIDYEFRLADDRASVTGTETVTFTPDRPTDRLVFRLVPNGPGSAEAGNRLVVDEIHGDDVDRAGYLPAEAADPGGLYEVRLDGELAAGESTTVALDFTLTLGEGTFDRFGTDDGLAWWGSGAPLLAWEPGLGWDEDPFVPLLGETASSTVADTTISVSVPEDLTVLMTGDQQPPSAAADGRRTWTSTEPVARDVSVVVGEFTTEERTTPDGVRVTVGVLPGGDLPLDRLADWTVQAIADLEARFGAFPYRTLTVPLLPDYGGGIEYPSNIQLAAADQDVLVHEVAHMWFYGMVGDDQFRDPWLDEAFATYAESVDFAPQPGYVQRALRLPGDVGASIDQFADDGDYFGIVYGKGGAALLAARDAAGADAFDQAMRCYIDANAWTIATPSDVAAAFSRLPAAVDVLVDAGALRKTR</sequence>
<dbReference type="Gene3D" id="1.10.390.10">
    <property type="entry name" value="Neutral Protease Domain 2"/>
    <property type="match status" value="2"/>
</dbReference>
<evidence type="ECO:0000256" key="1">
    <source>
        <dbReference type="SAM" id="MobiDB-lite"/>
    </source>
</evidence>
<dbReference type="GO" id="GO:0070006">
    <property type="term" value="F:metalloaminopeptidase activity"/>
    <property type="evidence" value="ECO:0007669"/>
    <property type="project" value="TreeGrafter"/>
</dbReference>
<dbReference type="GO" id="GO:0005615">
    <property type="term" value="C:extracellular space"/>
    <property type="evidence" value="ECO:0007669"/>
    <property type="project" value="TreeGrafter"/>
</dbReference>
<gene>
    <name evidence="4" type="ORF">GGQ55_001115</name>
</gene>
<reference evidence="4 5" key="1">
    <citation type="submission" date="2020-07" db="EMBL/GenBank/DDBJ databases">
        <title>Sequencing the genomes of 1000 actinobacteria strains.</title>
        <authorList>
            <person name="Klenk H.-P."/>
        </authorList>
    </citation>
    <scope>NUCLEOTIDE SEQUENCE [LARGE SCALE GENOMIC DNA]</scope>
    <source>
        <strain evidence="4 5">DSM 104001</strain>
    </source>
</reference>
<name>A0A853CBX7_9ACTN</name>
<dbReference type="GO" id="GO:0043171">
    <property type="term" value="P:peptide catabolic process"/>
    <property type="evidence" value="ECO:0007669"/>
    <property type="project" value="TreeGrafter"/>
</dbReference>
<comment type="caution">
    <text evidence="4">The sequence shown here is derived from an EMBL/GenBank/DDBJ whole genome shotgun (WGS) entry which is preliminary data.</text>
</comment>
<evidence type="ECO:0000256" key="2">
    <source>
        <dbReference type="SAM" id="SignalP"/>
    </source>
</evidence>
<evidence type="ECO:0000259" key="3">
    <source>
        <dbReference type="Pfam" id="PF01433"/>
    </source>
</evidence>
<evidence type="ECO:0000313" key="4">
    <source>
        <dbReference type="EMBL" id="NYJ04837.1"/>
    </source>
</evidence>
<dbReference type="Pfam" id="PF01433">
    <property type="entry name" value="Peptidase_M1"/>
    <property type="match status" value="1"/>
</dbReference>
<dbReference type="AlphaFoldDB" id="A0A853CBX7"/>
<dbReference type="InterPro" id="IPR050344">
    <property type="entry name" value="Peptidase_M1_aminopeptidases"/>
</dbReference>
<feature type="chain" id="PRO_5038338920" description="Peptidase M1 membrane alanine aminopeptidase domain-containing protein" evidence="2">
    <location>
        <begin position="24"/>
        <end position="473"/>
    </location>
</feature>
<dbReference type="PANTHER" id="PTHR11533:SF174">
    <property type="entry name" value="PUROMYCIN-SENSITIVE AMINOPEPTIDASE-RELATED"/>
    <property type="match status" value="1"/>
</dbReference>